<reference evidence="1 2" key="1">
    <citation type="submission" date="2019-08" db="EMBL/GenBank/DDBJ databases">
        <title>Whole genome of Aphis craccivora.</title>
        <authorList>
            <person name="Voronova N.V."/>
            <person name="Shulinski R.S."/>
            <person name="Bandarenka Y.V."/>
            <person name="Zhorov D.G."/>
            <person name="Warner D."/>
        </authorList>
    </citation>
    <scope>NUCLEOTIDE SEQUENCE [LARGE SCALE GENOMIC DNA]</scope>
    <source>
        <strain evidence="1">180601</strain>
        <tissue evidence="1">Whole Body</tissue>
    </source>
</reference>
<accession>A0A6G0W0K3</accession>
<proteinExistence type="predicted"/>
<organism evidence="1 2">
    <name type="scientific">Aphis craccivora</name>
    <name type="common">Cowpea aphid</name>
    <dbReference type="NCBI Taxonomy" id="307492"/>
    <lineage>
        <taxon>Eukaryota</taxon>
        <taxon>Metazoa</taxon>
        <taxon>Ecdysozoa</taxon>
        <taxon>Arthropoda</taxon>
        <taxon>Hexapoda</taxon>
        <taxon>Insecta</taxon>
        <taxon>Pterygota</taxon>
        <taxon>Neoptera</taxon>
        <taxon>Paraneoptera</taxon>
        <taxon>Hemiptera</taxon>
        <taxon>Sternorrhyncha</taxon>
        <taxon>Aphidomorpha</taxon>
        <taxon>Aphidoidea</taxon>
        <taxon>Aphididae</taxon>
        <taxon>Aphidini</taxon>
        <taxon>Aphis</taxon>
        <taxon>Aphis</taxon>
    </lineage>
</organism>
<dbReference type="EMBL" id="VUJU01010269">
    <property type="protein sequence ID" value="KAF0714981.1"/>
    <property type="molecule type" value="Genomic_DNA"/>
</dbReference>
<sequence>MDLLFTNHLGCKISLTGRGAFNKKDKEPLKTTLLFKIISGVILKNVKGASVTSINKAVTGWLKHAKERYERHIKENSDS</sequence>
<keyword evidence="2" id="KW-1185">Reference proteome</keyword>
<comment type="caution">
    <text evidence="1">The sequence shown here is derived from an EMBL/GenBank/DDBJ whole genome shotgun (WGS) entry which is preliminary data.</text>
</comment>
<protein>
    <submittedName>
        <fullName evidence="1">DUF4806 domain-containing protein</fullName>
    </submittedName>
</protein>
<dbReference type="OrthoDB" id="6777799at2759"/>
<gene>
    <name evidence="1" type="ORF">FWK35_00035231</name>
</gene>
<evidence type="ECO:0000313" key="1">
    <source>
        <dbReference type="EMBL" id="KAF0714981.1"/>
    </source>
</evidence>
<dbReference type="Proteomes" id="UP000478052">
    <property type="component" value="Unassembled WGS sequence"/>
</dbReference>
<evidence type="ECO:0000313" key="2">
    <source>
        <dbReference type="Proteomes" id="UP000478052"/>
    </source>
</evidence>
<name>A0A6G0W0K3_APHCR</name>
<dbReference type="AlphaFoldDB" id="A0A6G0W0K3"/>